<feature type="domain" description="RNA polymerase sigma-70 region 2" evidence="5">
    <location>
        <begin position="32"/>
        <end position="98"/>
    </location>
</feature>
<protein>
    <recommendedName>
        <fullName evidence="9">RNA polymerase subunit sigma-24</fullName>
    </recommendedName>
</protein>
<evidence type="ECO:0000256" key="3">
    <source>
        <dbReference type="ARBA" id="ARBA00023082"/>
    </source>
</evidence>
<dbReference type="Pfam" id="PF04542">
    <property type="entry name" value="Sigma70_r2"/>
    <property type="match status" value="1"/>
</dbReference>
<keyword evidence="2" id="KW-0805">Transcription regulation</keyword>
<dbReference type="InterPro" id="IPR014284">
    <property type="entry name" value="RNA_pol_sigma-70_dom"/>
</dbReference>
<dbReference type="GO" id="GO:0003677">
    <property type="term" value="F:DNA binding"/>
    <property type="evidence" value="ECO:0007669"/>
    <property type="project" value="InterPro"/>
</dbReference>
<dbReference type="InterPro" id="IPR013325">
    <property type="entry name" value="RNA_pol_sigma_r2"/>
</dbReference>
<comment type="caution">
    <text evidence="7">The sequence shown here is derived from an EMBL/GenBank/DDBJ whole genome shotgun (WGS) entry which is preliminary data.</text>
</comment>
<dbReference type="Proteomes" id="UP000176992">
    <property type="component" value="Unassembled WGS sequence"/>
</dbReference>
<keyword evidence="3" id="KW-0731">Sigma factor</keyword>
<dbReference type="GO" id="GO:0016987">
    <property type="term" value="F:sigma factor activity"/>
    <property type="evidence" value="ECO:0007669"/>
    <property type="project" value="UniProtKB-KW"/>
</dbReference>
<dbReference type="InterPro" id="IPR013249">
    <property type="entry name" value="RNA_pol_sigma70_r4_t2"/>
</dbReference>
<evidence type="ECO:0000256" key="1">
    <source>
        <dbReference type="ARBA" id="ARBA00010641"/>
    </source>
</evidence>
<accession>A0A1F5YG63</accession>
<dbReference type="InterPro" id="IPR039425">
    <property type="entry name" value="RNA_pol_sigma-70-like"/>
</dbReference>
<dbReference type="CDD" id="cd06171">
    <property type="entry name" value="Sigma70_r4"/>
    <property type="match status" value="1"/>
</dbReference>
<dbReference type="SUPFAM" id="SSF88946">
    <property type="entry name" value="Sigma2 domain of RNA polymerase sigma factors"/>
    <property type="match status" value="1"/>
</dbReference>
<dbReference type="InterPro" id="IPR007627">
    <property type="entry name" value="RNA_pol_sigma70_r2"/>
</dbReference>
<dbReference type="AlphaFoldDB" id="A0A1F5YG63"/>
<reference evidence="7 8" key="1">
    <citation type="journal article" date="2016" name="Nat. Commun.">
        <title>Thousands of microbial genomes shed light on interconnected biogeochemical processes in an aquifer system.</title>
        <authorList>
            <person name="Anantharaman K."/>
            <person name="Brown C.T."/>
            <person name="Hug L.A."/>
            <person name="Sharon I."/>
            <person name="Castelle C.J."/>
            <person name="Probst A.J."/>
            <person name="Thomas B.C."/>
            <person name="Singh A."/>
            <person name="Wilkins M.J."/>
            <person name="Karaoz U."/>
            <person name="Brodie E.L."/>
            <person name="Williams K.H."/>
            <person name="Hubbard S.S."/>
            <person name="Banfield J.F."/>
        </authorList>
    </citation>
    <scope>NUCLEOTIDE SEQUENCE [LARGE SCALE GENOMIC DNA]</scope>
</reference>
<proteinExistence type="inferred from homology"/>
<evidence type="ECO:0000259" key="6">
    <source>
        <dbReference type="Pfam" id="PF08281"/>
    </source>
</evidence>
<dbReference type="InterPro" id="IPR036388">
    <property type="entry name" value="WH-like_DNA-bd_sf"/>
</dbReference>
<feature type="domain" description="RNA polymerase sigma factor 70 region 4 type 2" evidence="6">
    <location>
        <begin position="125"/>
        <end position="174"/>
    </location>
</feature>
<dbReference type="Gene3D" id="1.10.10.10">
    <property type="entry name" value="Winged helix-like DNA-binding domain superfamily/Winged helix DNA-binding domain"/>
    <property type="match status" value="1"/>
</dbReference>
<evidence type="ECO:0000256" key="2">
    <source>
        <dbReference type="ARBA" id="ARBA00023015"/>
    </source>
</evidence>
<evidence type="ECO:0000313" key="8">
    <source>
        <dbReference type="Proteomes" id="UP000176992"/>
    </source>
</evidence>
<dbReference type="PANTHER" id="PTHR43133">
    <property type="entry name" value="RNA POLYMERASE ECF-TYPE SIGMA FACTO"/>
    <property type="match status" value="1"/>
</dbReference>
<gene>
    <name evidence="7" type="ORF">A2Z86_11920</name>
</gene>
<evidence type="ECO:0000256" key="4">
    <source>
        <dbReference type="ARBA" id="ARBA00023163"/>
    </source>
</evidence>
<keyword evidence="4" id="KW-0804">Transcription</keyword>
<sequence>MNDPLLENGFGDNSHLVLQLKNGDPEAINQVVDRYGKPLFAFILRMVEDYQAAEDIFQETWVRVIRNIGSFRGESRFSTWLFQIALNLSRNMMRQMSRRSFVALDEAAELSEDPDVDADKVILAQKIKKLVASLPVKMREVIVLRYYHDKTDFEIAEITGLPQGTVKSRLHRATQMLRGKIEGTELAVPGAEVE</sequence>
<organism evidence="7 8">
    <name type="scientific">Candidatus Glassbacteria bacterium GWA2_58_10</name>
    <dbReference type="NCBI Taxonomy" id="1817865"/>
    <lineage>
        <taxon>Bacteria</taxon>
        <taxon>Candidatus Glassiibacteriota</taxon>
    </lineage>
</organism>
<dbReference type="InterPro" id="IPR013324">
    <property type="entry name" value="RNA_pol_sigma_r3/r4-like"/>
</dbReference>
<comment type="similarity">
    <text evidence="1">Belongs to the sigma-70 factor family. ECF subfamily.</text>
</comment>
<dbReference type="Pfam" id="PF08281">
    <property type="entry name" value="Sigma70_r4_2"/>
    <property type="match status" value="1"/>
</dbReference>
<evidence type="ECO:0008006" key="9">
    <source>
        <dbReference type="Google" id="ProtNLM"/>
    </source>
</evidence>
<name>A0A1F5YG63_9BACT</name>
<dbReference type="SUPFAM" id="SSF88659">
    <property type="entry name" value="Sigma3 and sigma4 domains of RNA polymerase sigma factors"/>
    <property type="match status" value="1"/>
</dbReference>
<dbReference type="Gene3D" id="1.10.1740.10">
    <property type="match status" value="1"/>
</dbReference>
<evidence type="ECO:0000313" key="7">
    <source>
        <dbReference type="EMBL" id="OGF99139.1"/>
    </source>
</evidence>
<dbReference type="PANTHER" id="PTHR43133:SF51">
    <property type="entry name" value="RNA POLYMERASE SIGMA FACTOR"/>
    <property type="match status" value="1"/>
</dbReference>
<dbReference type="NCBIfam" id="TIGR02937">
    <property type="entry name" value="sigma70-ECF"/>
    <property type="match status" value="1"/>
</dbReference>
<dbReference type="EMBL" id="MFIV01000041">
    <property type="protein sequence ID" value="OGF99139.1"/>
    <property type="molecule type" value="Genomic_DNA"/>
</dbReference>
<evidence type="ECO:0000259" key="5">
    <source>
        <dbReference type="Pfam" id="PF04542"/>
    </source>
</evidence>
<dbReference type="GO" id="GO:0006352">
    <property type="term" value="P:DNA-templated transcription initiation"/>
    <property type="evidence" value="ECO:0007669"/>
    <property type="project" value="InterPro"/>
</dbReference>